<dbReference type="Gene3D" id="2.40.160.20">
    <property type="match status" value="1"/>
</dbReference>
<feature type="domain" description="Outer membrane protein beta-barrel" evidence="2">
    <location>
        <begin position="12"/>
        <end position="182"/>
    </location>
</feature>
<proteinExistence type="predicted"/>
<dbReference type="Pfam" id="PF13505">
    <property type="entry name" value="OMP_b-brl"/>
    <property type="match status" value="1"/>
</dbReference>
<dbReference type="EMBL" id="ADZX01000599">
    <property type="protein sequence ID" value="EFK95978.1"/>
    <property type="molecule type" value="Genomic_DNA"/>
</dbReference>
<dbReference type="InterPro" id="IPR011250">
    <property type="entry name" value="OMP/PagP_B-barrel"/>
</dbReference>
<evidence type="ECO:0000313" key="3">
    <source>
        <dbReference type="EMBL" id="EFK95978.1"/>
    </source>
</evidence>
<dbReference type="AlphaFoldDB" id="D9PKD6"/>
<reference evidence="3" key="1">
    <citation type="submission" date="2010-07" db="EMBL/GenBank/DDBJ databases">
        <authorList>
            <consortium name="CONSOLIDER consortium CSD2007-00005"/>
            <person name="Guazzaroni M.-E."/>
            <person name="Richter M."/>
            <person name="Garcia-Salamanca A."/>
            <person name="Yarza P."/>
            <person name="Ferrer M."/>
        </authorList>
    </citation>
    <scope>NUCLEOTIDE SEQUENCE</scope>
</reference>
<protein>
    <submittedName>
        <fullName evidence="3">Secreted protein</fullName>
    </submittedName>
</protein>
<sequence length="222" mass="24196">MRRTSRIALLALAAAVAAAGPVTAQDRSGTVEITPVVGGYFGGTFEPGTLAFYNGEASAGTEVAYGLRLGFNISNNFAIEASYLQSDPSLRIDRGGGGIGSTSNDIGTMEMRLYELNFLVPWGNGKVRPYFSMGAGVNTFHPVIPGYQYSTDSRFTTNLGFGVKVFVTPNFGFRFEGKGRTTYINSDDEYYCDDWCDDDYYYYGDSQWYFSGEATAGVVFAF</sequence>
<dbReference type="SUPFAM" id="SSF56925">
    <property type="entry name" value="OMPA-like"/>
    <property type="match status" value="1"/>
</dbReference>
<comment type="caution">
    <text evidence="3">The sequence shown here is derived from an EMBL/GenBank/DDBJ whole genome shotgun (WGS) entry which is preliminary data.</text>
</comment>
<reference evidence="3" key="2">
    <citation type="journal article" date="2011" name="Microb. Ecol.">
        <title>Taxonomic and Functional Metagenomic Profiling of the Microbial Community in the Anoxic Sediment of a Sub-saline Shallow Lake (Laguna de Carrizo, Central Spain).</title>
        <authorList>
            <person name="Ferrer M."/>
            <person name="Guazzaroni M.E."/>
            <person name="Richter M."/>
            <person name="Garcia-Salamanca A."/>
            <person name="Yarza P."/>
            <person name="Suarez-Suarez A."/>
            <person name="Solano J."/>
            <person name="Alcaide M."/>
            <person name="van Dillewijn P."/>
            <person name="Molina-Henares M.A."/>
            <person name="Lopez-Cortes N."/>
            <person name="Al-Ramahi Y."/>
            <person name="Guerrero C."/>
            <person name="Acosta A."/>
            <person name="de Eugenio L.I."/>
            <person name="Martinez V."/>
            <person name="Marques S."/>
            <person name="Rojo F."/>
            <person name="Santero E."/>
            <person name="Genilloud O."/>
            <person name="Perez-Perez J."/>
            <person name="Rossello-Mora R."/>
            <person name="Ramos J.L."/>
        </authorList>
    </citation>
    <scope>NUCLEOTIDE SEQUENCE</scope>
</reference>
<name>D9PKD6_9ZZZZ</name>
<keyword evidence="1" id="KW-0732">Signal</keyword>
<accession>D9PKD6</accession>
<dbReference type="InterPro" id="IPR027385">
    <property type="entry name" value="Beta-barrel_OMP"/>
</dbReference>
<gene>
    <name evidence="3" type="ORF">LDC_2001</name>
</gene>
<evidence type="ECO:0000256" key="1">
    <source>
        <dbReference type="ARBA" id="ARBA00022729"/>
    </source>
</evidence>
<organism evidence="3">
    <name type="scientific">sediment metagenome</name>
    <dbReference type="NCBI Taxonomy" id="749907"/>
    <lineage>
        <taxon>unclassified sequences</taxon>
        <taxon>metagenomes</taxon>
        <taxon>ecological metagenomes</taxon>
    </lineage>
</organism>
<evidence type="ECO:0000259" key="2">
    <source>
        <dbReference type="Pfam" id="PF13505"/>
    </source>
</evidence>